<dbReference type="STRING" id="587636.SAMN05216199_0083"/>
<evidence type="ECO:0000313" key="5">
    <source>
        <dbReference type="Proteomes" id="UP000199019"/>
    </source>
</evidence>
<feature type="domain" description="Carbohydrate kinase PfkB" evidence="3">
    <location>
        <begin position="61"/>
        <end position="298"/>
    </location>
</feature>
<name>A0A1H9XQ45_9MICO</name>
<dbReference type="Pfam" id="PF00294">
    <property type="entry name" value="PfkB"/>
    <property type="match status" value="1"/>
</dbReference>
<dbReference type="InterPro" id="IPR029056">
    <property type="entry name" value="Ribokinase-like"/>
</dbReference>
<protein>
    <submittedName>
        <fullName evidence="4">Sugar or nucleoside kinase, ribokinase family</fullName>
    </submittedName>
</protein>
<evidence type="ECO:0000256" key="2">
    <source>
        <dbReference type="ARBA" id="ARBA00022777"/>
    </source>
</evidence>
<dbReference type="RefSeq" id="WP_091762458.1">
    <property type="nucleotide sequence ID" value="NZ_FOHB01000010.1"/>
</dbReference>
<dbReference type="PROSITE" id="PS00584">
    <property type="entry name" value="PFKB_KINASES_2"/>
    <property type="match status" value="1"/>
</dbReference>
<accession>A0A1H9XQ45</accession>
<dbReference type="AlphaFoldDB" id="A0A1H9XQ45"/>
<dbReference type="Proteomes" id="UP000199019">
    <property type="component" value="Unassembled WGS sequence"/>
</dbReference>
<reference evidence="5" key="1">
    <citation type="submission" date="2016-10" db="EMBL/GenBank/DDBJ databases">
        <authorList>
            <person name="Varghese N."/>
            <person name="Submissions S."/>
        </authorList>
    </citation>
    <scope>NUCLEOTIDE SEQUENCE [LARGE SCALE GENOMIC DNA]</scope>
    <source>
        <strain evidence="5">CGMCC 1.6963</strain>
    </source>
</reference>
<dbReference type="InterPro" id="IPR011611">
    <property type="entry name" value="PfkB_dom"/>
</dbReference>
<dbReference type="Gene3D" id="3.40.1190.20">
    <property type="match status" value="1"/>
</dbReference>
<keyword evidence="2 4" id="KW-0418">Kinase</keyword>
<keyword evidence="5" id="KW-1185">Reference proteome</keyword>
<evidence type="ECO:0000313" key="4">
    <source>
        <dbReference type="EMBL" id="SES48280.1"/>
    </source>
</evidence>
<dbReference type="OrthoDB" id="9808601at2"/>
<dbReference type="PANTHER" id="PTHR10584:SF166">
    <property type="entry name" value="RIBOKINASE"/>
    <property type="match status" value="1"/>
</dbReference>
<dbReference type="InterPro" id="IPR002173">
    <property type="entry name" value="Carboh/pur_kinase_PfkB_CS"/>
</dbReference>
<dbReference type="SUPFAM" id="SSF53613">
    <property type="entry name" value="Ribokinase-like"/>
    <property type="match status" value="1"/>
</dbReference>
<proteinExistence type="predicted"/>
<dbReference type="GO" id="GO:0016301">
    <property type="term" value="F:kinase activity"/>
    <property type="evidence" value="ECO:0007669"/>
    <property type="project" value="UniProtKB-KW"/>
</dbReference>
<dbReference type="EMBL" id="FOHB01000010">
    <property type="protein sequence ID" value="SES48280.1"/>
    <property type="molecule type" value="Genomic_DNA"/>
</dbReference>
<evidence type="ECO:0000259" key="3">
    <source>
        <dbReference type="Pfam" id="PF00294"/>
    </source>
</evidence>
<keyword evidence="1" id="KW-0808">Transferase</keyword>
<organism evidence="4 5">
    <name type="scientific">Pedococcus cremeus</name>
    <dbReference type="NCBI Taxonomy" id="587636"/>
    <lineage>
        <taxon>Bacteria</taxon>
        <taxon>Bacillati</taxon>
        <taxon>Actinomycetota</taxon>
        <taxon>Actinomycetes</taxon>
        <taxon>Micrococcales</taxon>
        <taxon>Intrasporangiaceae</taxon>
        <taxon>Pedococcus</taxon>
    </lineage>
</organism>
<evidence type="ECO:0000256" key="1">
    <source>
        <dbReference type="ARBA" id="ARBA00022679"/>
    </source>
</evidence>
<sequence>MGAPASSNTSASSNTIASSSPTAAVIGGVSWNQVVDVPRLPQGRTETLFATGSREGIGATGSGKALNLARLGFATRLHALVGDDAEGDRAAAELAGAGVELCRVPDPAGTERHFNLMDPQGRRASIYLNGGTHDPDESVVSAGDLAEFAAGADYLWVNLANYARRVLPELAVRGIPVWADVHDWDGDNEFHRDFVDAAQYLFLSDEALDDAVGFATHLARTRELVVVTHGSRGATALLPGHDPLFVPPLEVEAVDPNGAGDAFCAGVVWGHSRGWDWPQALEAGAAVAAGCVASPQLADPGLTPEWLEQQVSARAG</sequence>
<gene>
    <name evidence="4" type="ORF">SAMN05216199_0083</name>
</gene>
<dbReference type="PANTHER" id="PTHR10584">
    <property type="entry name" value="SUGAR KINASE"/>
    <property type="match status" value="1"/>
</dbReference>